<gene>
    <name evidence="3" type="ORF">SAMN05216199_4067</name>
</gene>
<dbReference type="OrthoDB" id="2989771at2"/>
<sequence length="241" mass="25120">MTDAPQTRAGRHRQPRPAPLSRRLRLQTVVSPGRTLLKSLALGTTASGVVTALVLPSAAGFASAPTSSETPAVAVSAPAAEGPHGHEHFGLIGFSATAKPAPKPTPKPAPKPDPAPHREQQKASRSANYSRAGIGLSGMSDNAVAVINEVKRSFPQLTDIGGYRAGDPGDHGTGHAVDVMCGTSDGDALAAHLQGMAGTLNIKYIIWKQRIWYPGGGGWEPMEDRGSATANHYDHVHISVN</sequence>
<evidence type="ECO:0000256" key="1">
    <source>
        <dbReference type="SAM" id="MobiDB-lite"/>
    </source>
</evidence>
<evidence type="ECO:0000313" key="3">
    <source>
        <dbReference type="EMBL" id="SES47381.1"/>
    </source>
</evidence>
<dbReference type="Proteomes" id="UP000199019">
    <property type="component" value="Unassembled WGS sequence"/>
</dbReference>
<proteinExistence type="predicted"/>
<reference evidence="4" key="1">
    <citation type="submission" date="2016-10" db="EMBL/GenBank/DDBJ databases">
        <authorList>
            <person name="Varghese N."/>
            <person name="Submissions S."/>
        </authorList>
    </citation>
    <scope>NUCLEOTIDE SEQUENCE [LARGE SCALE GENOMIC DNA]</scope>
    <source>
        <strain evidence="4">CGMCC 1.6963</strain>
    </source>
</reference>
<evidence type="ECO:0000259" key="2">
    <source>
        <dbReference type="Pfam" id="PF26571"/>
    </source>
</evidence>
<organism evidence="3 4">
    <name type="scientific">Pedococcus cremeus</name>
    <dbReference type="NCBI Taxonomy" id="587636"/>
    <lineage>
        <taxon>Bacteria</taxon>
        <taxon>Bacillati</taxon>
        <taxon>Actinomycetota</taxon>
        <taxon>Actinomycetes</taxon>
        <taxon>Micrococcales</taxon>
        <taxon>Intrasporangiaceae</taxon>
        <taxon>Pedococcus</taxon>
    </lineage>
</organism>
<feature type="region of interest" description="Disordered" evidence="1">
    <location>
        <begin position="1"/>
        <end position="20"/>
    </location>
</feature>
<evidence type="ECO:0000313" key="4">
    <source>
        <dbReference type="Proteomes" id="UP000199019"/>
    </source>
</evidence>
<dbReference type="InterPro" id="IPR058593">
    <property type="entry name" value="ARB_07466-like_C"/>
</dbReference>
<dbReference type="Pfam" id="PF26571">
    <property type="entry name" value="VldE"/>
    <property type="match status" value="1"/>
</dbReference>
<feature type="region of interest" description="Disordered" evidence="1">
    <location>
        <begin position="96"/>
        <end position="129"/>
    </location>
</feature>
<dbReference type="AlphaFoldDB" id="A0A1H9XMQ3"/>
<feature type="compositionally biased region" description="Pro residues" evidence="1">
    <location>
        <begin position="101"/>
        <end position="113"/>
    </location>
</feature>
<accession>A0A1H9XMQ3</accession>
<feature type="domain" description="ARB-07466-like C-terminal" evidence="2">
    <location>
        <begin position="137"/>
        <end position="233"/>
    </location>
</feature>
<protein>
    <recommendedName>
        <fullName evidence="2">ARB-07466-like C-terminal domain-containing protein</fullName>
    </recommendedName>
</protein>
<keyword evidence="4" id="KW-1185">Reference proteome</keyword>
<dbReference type="RefSeq" id="WP_091762177.1">
    <property type="nucleotide sequence ID" value="NZ_FOHB01000009.1"/>
</dbReference>
<name>A0A1H9XMQ3_9MICO</name>
<dbReference type="EMBL" id="FOHB01000009">
    <property type="protein sequence ID" value="SES47381.1"/>
    <property type="molecule type" value="Genomic_DNA"/>
</dbReference>
<dbReference type="STRING" id="587636.SAMN05216199_4067"/>